<evidence type="ECO:0000313" key="4">
    <source>
        <dbReference type="EMBL" id="MDT1060777.1"/>
    </source>
</evidence>
<dbReference type="InterPro" id="IPR032466">
    <property type="entry name" value="Metal_Hydrolase"/>
</dbReference>
<feature type="domain" description="Amidohydrolase-related" evidence="3">
    <location>
        <begin position="57"/>
        <end position="430"/>
    </location>
</feature>
<comment type="similarity">
    <text evidence="1">Belongs to the metallo-dependent hydrolases superfamily. ATZ/TRZ family.</text>
</comment>
<protein>
    <submittedName>
        <fullName evidence="4">Amidohydrolase family protein</fullName>
    </submittedName>
</protein>
<reference evidence="5" key="1">
    <citation type="submission" date="2023-07" db="EMBL/GenBank/DDBJ databases">
        <title>Characterization of two Paracoccaceae strains isolated from Phycosphere and proposal of Xinfangfangia lacusdiani sp. nov.</title>
        <authorList>
            <person name="Deng Y."/>
            <person name="Zhang Y.Q."/>
        </authorList>
    </citation>
    <scope>NUCLEOTIDE SEQUENCE [LARGE SCALE GENOMIC DNA]</scope>
    <source>
        <strain evidence="5">CPCC 101403</strain>
    </source>
</reference>
<dbReference type="SUPFAM" id="SSF51338">
    <property type="entry name" value="Composite domain of metallo-dependent hydrolases"/>
    <property type="match status" value="1"/>
</dbReference>
<name>A0ABU3E978_9RHOB</name>
<sequence length="488" mass="53762">MPATIFLNATVITMDPARRIIEDGAVRVVDDRIAAVGASAEMRPEPGDRVIDCRGKLVIPGLIDAHGHAGHCLIRGIAADTSPLWMKIVTPTYWHHTTREFWQAEGMVSGLERLRAGVTTGVSIISSMPRSDDPEFAVGHARAYDQLGLREIICTGPAGLPWPRDVTRWETGTPVRRSITFAEMMEGAEAAIQTLDGSGNGRIKVYLTPFTIVPSIDPSNISTPDQAVRLTQDDRDHARAVRELARKYGIRLHSDAFAGHIRLAFQDKENALLGPDIHLQHCWGISPAEIDILAQTGTSVTHAPPGRNTPVIEMMARGINVAVTTDGTAPNRFFDLLQTARLFQSVQHVLRGHDRYYFPPGKVLEMITIDAARALGMEHQIGSLEAGKKADLAVIDMRAPHMTPDWQPVHRLIAQGVGSDVETVMVDGRIIMQDRRITQVDEVEAIAEGNREARALVTRAGLERHLHEPGWGQLYRTFEEPVSLPELQ</sequence>
<dbReference type="InterPro" id="IPR006680">
    <property type="entry name" value="Amidohydro-rel"/>
</dbReference>
<dbReference type="PANTHER" id="PTHR43794">
    <property type="entry name" value="AMINOHYDROLASE SSNA-RELATED"/>
    <property type="match status" value="1"/>
</dbReference>
<dbReference type="PANTHER" id="PTHR43794:SF11">
    <property type="entry name" value="AMIDOHYDROLASE-RELATED DOMAIN-CONTAINING PROTEIN"/>
    <property type="match status" value="1"/>
</dbReference>
<dbReference type="Gene3D" id="2.30.40.10">
    <property type="entry name" value="Urease, subunit C, domain 1"/>
    <property type="match status" value="1"/>
</dbReference>
<dbReference type="Proteomes" id="UP001251085">
    <property type="component" value="Unassembled WGS sequence"/>
</dbReference>
<keyword evidence="5" id="KW-1185">Reference proteome</keyword>
<dbReference type="EMBL" id="JAVRQI010000002">
    <property type="protein sequence ID" value="MDT1060777.1"/>
    <property type="molecule type" value="Genomic_DNA"/>
</dbReference>
<accession>A0ABU3E978</accession>
<comment type="caution">
    <text evidence="4">The sequence shown here is derived from an EMBL/GenBank/DDBJ whole genome shotgun (WGS) entry which is preliminary data.</text>
</comment>
<evidence type="ECO:0000256" key="1">
    <source>
        <dbReference type="ARBA" id="ARBA00006745"/>
    </source>
</evidence>
<proteinExistence type="inferred from homology"/>
<dbReference type="Pfam" id="PF01979">
    <property type="entry name" value="Amidohydro_1"/>
    <property type="match status" value="1"/>
</dbReference>
<dbReference type="RefSeq" id="WP_311757883.1">
    <property type="nucleotide sequence ID" value="NZ_JAVRQI010000002.1"/>
</dbReference>
<dbReference type="SUPFAM" id="SSF51556">
    <property type="entry name" value="Metallo-dependent hydrolases"/>
    <property type="match status" value="1"/>
</dbReference>
<dbReference type="InterPro" id="IPR011059">
    <property type="entry name" value="Metal-dep_hydrolase_composite"/>
</dbReference>
<evidence type="ECO:0000313" key="5">
    <source>
        <dbReference type="Proteomes" id="UP001251085"/>
    </source>
</evidence>
<evidence type="ECO:0000259" key="3">
    <source>
        <dbReference type="Pfam" id="PF01979"/>
    </source>
</evidence>
<evidence type="ECO:0000256" key="2">
    <source>
        <dbReference type="ARBA" id="ARBA00022801"/>
    </source>
</evidence>
<organism evidence="4 5">
    <name type="scientific">Paracoccus broussonetiae</name>
    <dbReference type="NCBI Taxonomy" id="3075834"/>
    <lineage>
        <taxon>Bacteria</taxon>
        <taxon>Pseudomonadati</taxon>
        <taxon>Pseudomonadota</taxon>
        <taxon>Alphaproteobacteria</taxon>
        <taxon>Rhodobacterales</taxon>
        <taxon>Paracoccaceae</taxon>
        <taxon>Paracoccus</taxon>
    </lineage>
</organism>
<dbReference type="InterPro" id="IPR050287">
    <property type="entry name" value="MTA/SAH_deaminase"/>
</dbReference>
<dbReference type="Gene3D" id="3.20.20.140">
    <property type="entry name" value="Metal-dependent hydrolases"/>
    <property type="match status" value="1"/>
</dbReference>
<keyword evidence="2" id="KW-0378">Hydrolase</keyword>
<gene>
    <name evidence="4" type="ORF">RM190_02840</name>
</gene>